<protein>
    <submittedName>
        <fullName evidence="1">Uncharacterized protein</fullName>
    </submittedName>
</protein>
<proteinExistence type="predicted"/>
<sequence>MDGPKEPPYNLRKNLKDREKIAAFDAILLDTIASAALQRDLAIVEASNPNHEEPSAQKIALVETPSIYPDLSGIDNGGQKPPSFQDGEPVIHLFPQKWRYLLGDVRTSENWVRGVLPTFRQLSRMAEDGSIPFPFPPDGWTENAPQFANLSQDEVWRYLHNKTDSLRQAHRGWAFKEEGYVRNVRWNTSDDSRICLVRGVCLPSMKKAPYTVSAWFARGTGSVIGGTCNCVAGKSQSCQHIAALLLFAEESCNACSTSCTDIPCTWIVPAEAKKPAPLMPLADITFHKYLVNRPVKEKKRRSFDPSENVGVASAEEIKQLRDALSVDTPGLQWLLYSGVQQLGPAAPVLPIQDDEDLWSKNARDVVEKHMESLPTLTDEEREEVTRSTIGQANNARWHEERQGRITASVFSAVIKCVKPEYLVKGILYPSPDASSEAMRYGRTHEGTAVAAYASLMAAFDIPVEIRETGLHIHPEFSFIAASPDRIVMKDNEEGLLEVKCPQSKIGLTPLEACKDKKFCCEVVDGL</sequence>
<feature type="non-terminal residue" evidence="1">
    <location>
        <position position="526"/>
    </location>
</feature>
<comment type="caution">
    <text evidence="1">The sequence shown here is derived from an EMBL/GenBank/DDBJ whole genome shotgun (WGS) entry which is preliminary data.</text>
</comment>
<evidence type="ECO:0000313" key="2">
    <source>
        <dbReference type="Proteomes" id="UP000805193"/>
    </source>
</evidence>
<reference evidence="1 2" key="1">
    <citation type="journal article" date="2020" name="Cell">
        <title>Large-Scale Comparative Analyses of Tick Genomes Elucidate Their Genetic Diversity and Vector Capacities.</title>
        <authorList>
            <consortium name="Tick Genome and Microbiome Consortium (TIGMIC)"/>
            <person name="Jia N."/>
            <person name="Wang J."/>
            <person name="Shi W."/>
            <person name="Du L."/>
            <person name="Sun Y."/>
            <person name="Zhan W."/>
            <person name="Jiang J.F."/>
            <person name="Wang Q."/>
            <person name="Zhang B."/>
            <person name="Ji P."/>
            <person name="Bell-Sakyi L."/>
            <person name="Cui X.M."/>
            <person name="Yuan T.T."/>
            <person name="Jiang B.G."/>
            <person name="Yang W.F."/>
            <person name="Lam T.T."/>
            <person name="Chang Q.C."/>
            <person name="Ding S.J."/>
            <person name="Wang X.J."/>
            <person name="Zhu J.G."/>
            <person name="Ruan X.D."/>
            <person name="Zhao L."/>
            <person name="Wei J.T."/>
            <person name="Ye R.Z."/>
            <person name="Que T.C."/>
            <person name="Du C.H."/>
            <person name="Zhou Y.H."/>
            <person name="Cheng J.X."/>
            <person name="Dai P.F."/>
            <person name="Guo W.B."/>
            <person name="Han X.H."/>
            <person name="Huang E.J."/>
            <person name="Li L.F."/>
            <person name="Wei W."/>
            <person name="Gao Y.C."/>
            <person name="Liu J.Z."/>
            <person name="Shao H.Z."/>
            <person name="Wang X."/>
            <person name="Wang C.C."/>
            <person name="Yang T.C."/>
            <person name="Huo Q.B."/>
            <person name="Li W."/>
            <person name="Chen H.Y."/>
            <person name="Chen S.E."/>
            <person name="Zhou L.G."/>
            <person name="Ni X.B."/>
            <person name="Tian J.H."/>
            <person name="Sheng Y."/>
            <person name="Liu T."/>
            <person name="Pan Y.S."/>
            <person name="Xia L.Y."/>
            <person name="Li J."/>
            <person name="Zhao F."/>
            <person name="Cao W.C."/>
        </authorList>
    </citation>
    <scope>NUCLEOTIDE SEQUENCE [LARGE SCALE GENOMIC DNA]</scope>
    <source>
        <strain evidence="1">Iper-2018</strain>
    </source>
</reference>
<name>A0AC60R2P1_IXOPE</name>
<organism evidence="1 2">
    <name type="scientific">Ixodes persulcatus</name>
    <name type="common">Taiga tick</name>
    <dbReference type="NCBI Taxonomy" id="34615"/>
    <lineage>
        <taxon>Eukaryota</taxon>
        <taxon>Metazoa</taxon>
        <taxon>Ecdysozoa</taxon>
        <taxon>Arthropoda</taxon>
        <taxon>Chelicerata</taxon>
        <taxon>Arachnida</taxon>
        <taxon>Acari</taxon>
        <taxon>Parasitiformes</taxon>
        <taxon>Ixodida</taxon>
        <taxon>Ixodoidea</taxon>
        <taxon>Ixodidae</taxon>
        <taxon>Ixodinae</taxon>
        <taxon>Ixodes</taxon>
    </lineage>
</organism>
<evidence type="ECO:0000313" key="1">
    <source>
        <dbReference type="EMBL" id="KAG0445093.1"/>
    </source>
</evidence>
<gene>
    <name evidence="1" type="ORF">HPB47_023615</name>
</gene>
<dbReference type="EMBL" id="JABSTQ010000940">
    <property type="protein sequence ID" value="KAG0445093.1"/>
    <property type="molecule type" value="Genomic_DNA"/>
</dbReference>
<dbReference type="Proteomes" id="UP000805193">
    <property type="component" value="Unassembled WGS sequence"/>
</dbReference>
<accession>A0AC60R2P1</accession>
<keyword evidence="2" id="KW-1185">Reference proteome</keyword>